<dbReference type="Gene3D" id="3.40.50.1100">
    <property type="match status" value="2"/>
</dbReference>
<dbReference type="InterPro" id="IPR001926">
    <property type="entry name" value="TrpB-like_PALP"/>
</dbReference>
<evidence type="ECO:0000259" key="2">
    <source>
        <dbReference type="Pfam" id="PF00291"/>
    </source>
</evidence>
<dbReference type="InterPro" id="IPR050214">
    <property type="entry name" value="Cys_Synth/Cystath_Beta-Synth"/>
</dbReference>
<dbReference type="PANTHER" id="PTHR10314">
    <property type="entry name" value="CYSTATHIONINE BETA-SYNTHASE"/>
    <property type="match status" value="1"/>
</dbReference>
<organism evidence="3">
    <name type="scientific">marine metagenome</name>
    <dbReference type="NCBI Taxonomy" id="408172"/>
    <lineage>
        <taxon>unclassified sequences</taxon>
        <taxon>metagenomes</taxon>
        <taxon>ecological metagenomes</taxon>
    </lineage>
</organism>
<accession>A0A382BWH1</accession>
<name>A0A382BWH1_9ZZZZ</name>
<reference evidence="3" key="1">
    <citation type="submission" date="2018-05" db="EMBL/GenBank/DDBJ databases">
        <authorList>
            <person name="Lanie J.A."/>
            <person name="Ng W.-L."/>
            <person name="Kazmierczak K.M."/>
            <person name="Andrzejewski T.M."/>
            <person name="Davidsen T.M."/>
            <person name="Wayne K.J."/>
            <person name="Tettelin H."/>
            <person name="Glass J.I."/>
            <person name="Rusch D."/>
            <person name="Podicherti R."/>
            <person name="Tsui H.-C.T."/>
            <person name="Winkler M.E."/>
        </authorList>
    </citation>
    <scope>NUCLEOTIDE SEQUENCE</scope>
</reference>
<sequence length="228" mass="25619">VKTIRLGGDAKNAALPSERKGNLRDKRRDPWHRLTHRQKRWQTCAGWPGGEWFTSTSRPGPQVSGRNHWLKRANKPHPIIHVPRGHGRPCYEAGNSASHGEWRRGAINLHCRCQMIASGKSVWRAPTPQFVPVGLRFDRDFLFLACRVVQKFLAQLSASVLNSPPRITNIIMGKIYDSIVQTVGNTPLVRLNNVTEGINATVLIKCEFFNPLSSVKDRIGMSMIEAAE</sequence>
<gene>
    <name evidence="3" type="ORF">METZ01_LOCUS171004</name>
</gene>
<feature type="non-terminal residue" evidence="3">
    <location>
        <position position="228"/>
    </location>
</feature>
<feature type="domain" description="Tryptophan synthase beta chain-like PALP" evidence="2">
    <location>
        <begin position="181"/>
        <end position="227"/>
    </location>
</feature>
<proteinExistence type="predicted"/>
<feature type="compositionally biased region" description="Basic and acidic residues" evidence="1">
    <location>
        <begin position="17"/>
        <end position="28"/>
    </location>
</feature>
<dbReference type="SUPFAM" id="SSF53686">
    <property type="entry name" value="Tryptophan synthase beta subunit-like PLP-dependent enzymes"/>
    <property type="match status" value="1"/>
</dbReference>
<evidence type="ECO:0000313" key="3">
    <source>
        <dbReference type="EMBL" id="SVB18150.1"/>
    </source>
</evidence>
<dbReference type="EMBL" id="UINC01031695">
    <property type="protein sequence ID" value="SVB18150.1"/>
    <property type="molecule type" value="Genomic_DNA"/>
</dbReference>
<protein>
    <recommendedName>
        <fullName evidence="2">Tryptophan synthase beta chain-like PALP domain-containing protein</fullName>
    </recommendedName>
</protein>
<dbReference type="Pfam" id="PF00291">
    <property type="entry name" value="PALP"/>
    <property type="match status" value="1"/>
</dbReference>
<dbReference type="AlphaFoldDB" id="A0A382BWH1"/>
<dbReference type="InterPro" id="IPR036052">
    <property type="entry name" value="TrpB-like_PALP_sf"/>
</dbReference>
<evidence type="ECO:0000256" key="1">
    <source>
        <dbReference type="SAM" id="MobiDB-lite"/>
    </source>
</evidence>
<feature type="non-terminal residue" evidence="3">
    <location>
        <position position="1"/>
    </location>
</feature>
<feature type="region of interest" description="Disordered" evidence="1">
    <location>
        <begin position="1"/>
        <end position="28"/>
    </location>
</feature>